<dbReference type="SUPFAM" id="SSF46785">
    <property type="entry name" value="Winged helix' DNA-binding domain"/>
    <property type="match status" value="1"/>
</dbReference>
<dbReference type="GO" id="GO:0043200">
    <property type="term" value="P:response to amino acid"/>
    <property type="evidence" value="ECO:0007669"/>
    <property type="project" value="TreeGrafter"/>
</dbReference>
<dbReference type="GO" id="GO:0005829">
    <property type="term" value="C:cytosol"/>
    <property type="evidence" value="ECO:0007669"/>
    <property type="project" value="TreeGrafter"/>
</dbReference>
<dbReference type="Pfam" id="PF13412">
    <property type="entry name" value="HTH_24"/>
    <property type="match status" value="1"/>
</dbReference>
<dbReference type="SUPFAM" id="SSF54909">
    <property type="entry name" value="Dimeric alpha+beta barrel"/>
    <property type="match status" value="1"/>
</dbReference>
<dbReference type="GO" id="GO:0043565">
    <property type="term" value="F:sequence-specific DNA binding"/>
    <property type="evidence" value="ECO:0007669"/>
    <property type="project" value="InterPro"/>
</dbReference>
<dbReference type="InterPro" id="IPR019885">
    <property type="entry name" value="Tscrpt_reg_HTH_AsnC-type_CS"/>
</dbReference>
<sequence>MTELALDDRDRLLVDLLRRDARRPIVALAKDLNLSRSATQDRLAKLQASGIIGGFTIREGNAVGARQSAYLMVSFEPGYHCAQVVPKLQRISSIGLIHSVTGPIDLVIRIDAADVAGIEASRSAVAAIPGVASVSTSVVLDRHLD</sequence>
<dbReference type="PANTHER" id="PTHR30154:SF34">
    <property type="entry name" value="TRANSCRIPTIONAL REGULATOR AZLB"/>
    <property type="match status" value="1"/>
</dbReference>
<dbReference type="Gene3D" id="1.10.10.10">
    <property type="entry name" value="Winged helix-like DNA-binding domain superfamily/Winged helix DNA-binding domain"/>
    <property type="match status" value="1"/>
</dbReference>
<dbReference type="Gene3D" id="3.30.70.920">
    <property type="match status" value="1"/>
</dbReference>
<dbReference type="Pfam" id="PF01037">
    <property type="entry name" value="AsnC_trans_reg"/>
    <property type="match status" value="1"/>
</dbReference>
<dbReference type="InterPro" id="IPR011008">
    <property type="entry name" value="Dimeric_a/b-barrel"/>
</dbReference>
<dbReference type="InterPro" id="IPR019887">
    <property type="entry name" value="Tscrpt_reg_AsnC/Lrp_C"/>
</dbReference>
<dbReference type="PROSITE" id="PS00519">
    <property type="entry name" value="HTH_ASNC_1"/>
    <property type="match status" value="1"/>
</dbReference>
<dbReference type="PANTHER" id="PTHR30154">
    <property type="entry name" value="LEUCINE-RESPONSIVE REGULATORY PROTEIN"/>
    <property type="match status" value="1"/>
</dbReference>
<comment type="caution">
    <text evidence="5">The sequence shown here is derived from an EMBL/GenBank/DDBJ whole genome shotgun (WGS) entry which is preliminary data.</text>
</comment>
<dbReference type="SMART" id="SM00344">
    <property type="entry name" value="HTH_ASNC"/>
    <property type="match status" value="1"/>
</dbReference>
<dbReference type="PRINTS" id="PR00033">
    <property type="entry name" value="HTHASNC"/>
</dbReference>
<keyword evidence="1" id="KW-0805">Transcription regulation</keyword>
<gene>
    <name evidence="5" type="ORF">LVY65_09860</name>
</gene>
<evidence type="ECO:0000313" key="5">
    <source>
        <dbReference type="EMBL" id="MCF2515367.1"/>
    </source>
</evidence>
<evidence type="ECO:0000256" key="2">
    <source>
        <dbReference type="ARBA" id="ARBA00023125"/>
    </source>
</evidence>
<proteinExistence type="predicted"/>
<accession>A0A9X1QNH7</accession>
<reference evidence="5" key="1">
    <citation type="submission" date="2022-01" db="EMBL/GenBank/DDBJ databases">
        <authorList>
            <person name="Jo J.-H."/>
            <person name="Im W.-T."/>
        </authorList>
    </citation>
    <scope>NUCLEOTIDE SEQUENCE</scope>
    <source>
        <strain evidence="5">G124</strain>
    </source>
</reference>
<feature type="domain" description="HTH asnC-type" evidence="4">
    <location>
        <begin position="6"/>
        <end position="58"/>
    </location>
</feature>
<dbReference type="PROSITE" id="PS50956">
    <property type="entry name" value="HTH_ASNC_2"/>
    <property type="match status" value="1"/>
</dbReference>
<evidence type="ECO:0000259" key="4">
    <source>
        <dbReference type="PROSITE" id="PS50956"/>
    </source>
</evidence>
<keyword evidence="2" id="KW-0238">DNA-binding</keyword>
<dbReference type="InterPro" id="IPR019888">
    <property type="entry name" value="Tscrpt_reg_AsnC-like"/>
</dbReference>
<keyword evidence="6" id="KW-1185">Reference proteome</keyword>
<dbReference type="RefSeq" id="WP_235067904.1">
    <property type="nucleotide sequence ID" value="NZ_JAKFGM010000002.1"/>
</dbReference>
<dbReference type="AlphaFoldDB" id="A0A9X1QNH7"/>
<organism evidence="5 6">
    <name type="scientific">Sphingomonas cremea</name>
    <dbReference type="NCBI Taxonomy" id="2904799"/>
    <lineage>
        <taxon>Bacteria</taxon>
        <taxon>Pseudomonadati</taxon>
        <taxon>Pseudomonadota</taxon>
        <taxon>Alphaproteobacteria</taxon>
        <taxon>Sphingomonadales</taxon>
        <taxon>Sphingomonadaceae</taxon>
        <taxon>Sphingomonas</taxon>
    </lineage>
</organism>
<evidence type="ECO:0000256" key="1">
    <source>
        <dbReference type="ARBA" id="ARBA00023015"/>
    </source>
</evidence>
<dbReference type="InterPro" id="IPR036390">
    <property type="entry name" value="WH_DNA-bd_sf"/>
</dbReference>
<dbReference type="InterPro" id="IPR036388">
    <property type="entry name" value="WH-like_DNA-bd_sf"/>
</dbReference>
<dbReference type="EMBL" id="JAKFGM010000002">
    <property type="protein sequence ID" value="MCF2515367.1"/>
    <property type="molecule type" value="Genomic_DNA"/>
</dbReference>
<name>A0A9X1QNH7_9SPHN</name>
<protein>
    <submittedName>
        <fullName evidence="5">Lrp/AsnC family transcriptional regulator</fullName>
    </submittedName>
</protein>
<keyword evidence="3" id="KW-0804">Transcription</keyword>
<dbReference type="InterPro" id="IPR000485">
    <property type="entry name" value="AsnC-type_HTH_dom"/>
</dbReference>
<evidence type="ECO:0000256" key="3">
    <source>
        <dbReference type="ARBA" id="ARBA00023163"/>
    </source>
</evidence>
<evidence type="ECO:0000313" key="6">
    <source>
        <dbReference type="Proteomes" id="UP001139410"/>
    </source>
</evidence>
<dbReference type="Proteomes" id="UP001139410">
    <property type="component" value="Unassembled WGS sequence"/>
</dbReference>